<sequence>MPQSISKKDDPEFFEWWVNPVADGDPTPDSKDLQATQEYIARHYTPETQAQININVREMRED</sequence>
<dbReference type="Proteomes" id="UP000662314">
    <property type="component" value="Unassembled WGS sequence"/>
</dbReference>
<dbReference type="AlphaFoldDB" id="A0A8J7IHY1"/>
<accession>A0A8J7IHY1</accession>
<evidence type="ECO:0000313" key="2">
    <source>
        <dbReference type="Proteomes" id="UP000662314"/>
    </source>
</evidence>
<evidence type="ECO:0000313" key="1">
    <source>
        <dbReference type="EMBL" id="MBH8577002.1"/>
    </source>
</evidence>
<name>A0A8J7IHY1_9NOST</name>
<comment type="caution">
    <text evidence="1">The sequence shown here is derived from an EMBL/GenBank/DDBJ whole genome shotgun (WGS) entry which is preliminary data.</text>
</comment>
<keyword evidence="2" id="KW-1185">Reference proteome</keyword>
<reference evidence="1 2" key="1">
    <citation type="journal article" date="2021" name="Int. J. Syst. Evol. Microbiol.">
        <title>Amazonocrinis nigriterrae gen. nov., sp. nov., Atlanticothrix silvestris gen. nov., sp. nov. and Dendronalium phyllosphericum gen. nov., sp. nov., nostocacean cyanobacteria from Brazilian environments.</title>
        <authorList>
            <person name="Alvarenga D.O."/>
            <person name="Andreote A.P.D."/>
            <person name="Branco L.H.Z."/>
            <person name="Delbaje E."/>
            <person name="Cruz R.B."/>
            <person name="Varani A.M."/>
            <person name="Fiore M.F."/>
        </authorList>
    </citation>
    <scope>NUCLEOTIDE SEQUENCE [LARGE SCALE GENOMIC DNA]</scope>
    <source>
        <strain evidence="1 2">CENA369</strain>
    </source>
</reference>
<gene>
    <name evidence="1" type="ORF">I8752_29275</name>
</gene>
<protein>
    <submittedName>
        <fullName evidence="1">Uncharacterized protein</fullName>
    </submittedName>
</protein>
<dbReference type="EMBL" id="JAECZA010000247">
    <property type="protein sequence ID" value="MBH8577002.1"/>
    <property type="molecule type" value="Genomic_DNA"/>
</dbReference>
<organism evidence="1 2">
    <name type="scientific">Dendronalium phyllosphericum CENA369</name>
    <dbReference type="NCBI Taxonomy" id="1725256"/>
    <lineage>
        <taxon>Bacteria</taxon>
        <taxon>Bacillati</taxon>
        <taxon>Cyanobacteriota</taxon>
        <taxon>Cyanophyceae</taxon>
        <taxon>Nostocales</taxon>
        <taxon>Nostocaceae</taxon>
        <taxon>Dendronalium</taxon>
        <taxon>Dendronalium phyllosphericum</taxon>
    </lineage>
</organism>
<dbReference type="RefSeq" id="WP_214435721.1">
    <property type="nucleotide sequence ID" value="NZ_CAWPUQ010000176.1"/>
</dbReference>
<proteinExistence type="predicted"/>